<protein>
    <submittedName>
        <fullName evidence="2">Uncharacterized protein</fullName>
    </submittedName>
</protein>
<feature type="chain" id="PRO_5030781968" evidence="1">
    <location>
        <begin position="20"/>
        <end position="246"/>
    </location>
</feature>
<accession>A0A7S0MGF3</accession>
<name>A0A7S0MGF3_9CRYP</name>
<evidence type="ECO:0000256" key="1">
    <source>
        <dbReference type="SAM" id="SignalP"/>
    </source>
</evidence>
<gene>
    <name evidence="2" type="ORF">CCUR1050_LOCUS17714</name>
</gene>
<feature type="signal peptide" evidence="1">
    <location>
        <begin position="1"/>
        <end position="19"/>
    </location>
</feature>
<dbReference type="AlphaFoldDB" id="A0A7S0MGF3"/>
<sequence>MRSILTGTILLGCVSAASAFTLKRFPDHYKTPGVLSTPRERPASGKLSAFVTPSIQLRSSKNAGICRRLAARHSGLLSAHCSTLVTYGDIWRNTVEELPSVPGDNQLNLTIDDKFTPEHEGVSITGIAGMTADFEEIDRRNGSSLQAVVRPVKKAATVMGAAAAGAAANIWESLTKGTSEDEAQENLRKWAKAKGGAVLPPMEEDELDNEVRFVGLFPELVGQMMDATLDEDSEEEEANPDAGVLA</sequence>
<dbReference type="EMBL" id="HBEZ01031875">
    <property type="protein sequence ID" value="CAD8640030.1"/>
    <property type="molecule type" value="Transcribed_RNA"/>
</dbReference>
<reference evidence="2" key="1">
    <citation type="submission" date="2021-01" db="EMBL/GenBank/DDBJ databases">
        <authorList>
            <person name="Corre E."/>
            <person name="Pelletier E."/>
            <person name="Niang G."/>
            <person name="Scheremetjew M."/>
            <person name="Finn R."/>
            <person name="Kale V."/>
            <person name="Holt S."/>
            <person name="Cochrane G."/>
            <person name="Meng A."/>
            <person name="Brown T."/>
            <person name="Cohen L."/>
        </authorList>
    </citation>
    <scope>NUCLEOTIDE SEQUENCE</scope>
    <source>
        <strain evidence="2">CCAP979/52</strain>
    </source>
</reference>
<proteinExistence type="predicted"/>
<keyword evidence="1" id="KW-0732">Signal</keyword>
<evidence type="ECO:0000313" key="2">
    <source>
        <dbReference type="EMBL" id="CAD8640030.1"/>
    </source>
</evidence>
<organism evidence="2">
    <name type="scientific">Cryptomonas curvata</name>
    <dbReference type="NCBI Taxonomy" id="233186"/>
    <lineage>
        <taxon>Eukaryota</taxon>
        <taxon>Cryptophyceae</taxon>
        <taxon>Cryptomonadales</taxon>
        <taxon>Cryptomonadaceae</taxon>
        <taxon>Cryptomonas</taxon>
    </lineage>
</organism>